<evidence type="ECO:0000256" key="4">
    <source>
        <dbReference type="ARBA" id="ARBA00022771"/>
    </source>
</evidence>
<dbReference type="GO" id="GO:0000981">
    <property type="term" value="F:DNA-binding transcription factor activity, RNA polymerase II-specific"/>
    <property type="evidence" value="ECO:0007669"/>
    <property type="project" value="TreeGrafter"/>
</dbReference>
<feature type="region of interest" description="Disordered" evidence="8">
    <location>
        <begin position="112"/>
        <end position="226"/>
    </location>
</feature>
<keyword evidence="6" id="KW-0539">Nucleus</keyword>
<dbReference type="PROSITE" id="PS00028">
    <property type="entry name" value="ZINC_FINGER_C2H2_1"/>
    <property type="match status" value="3"/>
</dbReference>
<evidence type="ECO:0000313" key="10">
    <source>
        <dbReference type="Proteomes" id="UP001318040"/>
    </source>
</evidence>
<organism evidence="10 12">
    <name type="scientific">Petromyzon marinus</name>
    <name type="common">Sea lamprey</name>
    <dbReference type="NCBI Taxonomy" id="7757"/>
    <lineage>
        <taxon>Eukaryota</taxon>
        <taxon>Metazoa</taxon>
        <taxon>Chordata</taxon>
        <taxon>Craniata</taxon>
        <taxon>Vertebrata</taxon>
        <taxon>Cyclostomata</taxon>
        <taxon>Hyperoartia</taxon>
        <taxon>Petromyzontiformes</taxon>
        <taxon>Petromyzontidae</taxon>
        <taxon>Petromyzon</taxon>
    </lineage>
</organism>
<evidence type="ECO:0000256" key="8">
    <source>
        <dbReference type="SAM" id="MobiDB-lite"/>
    </source>
</evidence>
<evidence type="ECO:0000313" key="12">
    <source>
        <dbReference type="RefSeq" id="XP_032837078.1"/>
    </source>
</evidence>
<dbReference type="RefSeq" id="XP_032837078.1">
    <property type="nucleotide sequence ID" value="XM_032981187.1"/>
</dbReference>
<dbReference type="Proteomes" id="UP001318040">
    <property type="component" value="Chromosome 79"/>
</dbReference>
<feature type="domain" description="C2H2-type" evidence="9">
    <location>
        <begin position="275"/>
        <end position="302"/>
    </location>
</feature>
<keyword evidence="10" id="KW-1185">Reference proteome</keyword>
<feature type="compositionally biased region" description="Acidic residues" evidence="8">
    <location>
        <begin position="153"/>
        <end position="162"/>
    </location>
</feature>
<feature type="compositionally biased region" description="Gly residues" evidence="8">
    <location>
        <begin position="200"/>
        <end position="213"/>
    </location>
</feature>
<evidence type="ECO:0000259" key="9">
    <source>
        <dbReference type="PROSITE" id="PS50157"/>
    </source>
</evidence>
<evidence type="ECO:0000256" key="7">
    <source>
        <dbReference type="PROSITE-ProRule" id="PRU00042"/>
    </source>
</evidence>
<reference evidence="11 12" key="1">
    <citation type="submission" date="2025-04" db="UniProtKB">
        <authorList>
            <consortium name="RefSeq"/>
        </authorList>
    </citation>
    <scope>IDENTIFICATION</scope>
    <source>
        <tissue evidence="11 12">Sperm</tissue>
    </source>
</reference>
<evidence type="ECO:0000256" key="5">
    <source>
        <dbReference type="ARBA" id="ARBA00022833"/>
    </source>
</evidence>
<dbReference type="FunFam" id="3.30.160.60:FF:002169">
    <property type="entry name" value="Zgc:174573"/>
    <property type="match status" value="1"/>
</dbReference>
<dbReference type="Gene3D" id="3.30.160.60">
    <property type="entry name" value="Classic Zinc Finger"/>
    <property type="match status" value="3"/>
</dbReference>
<feature type="domain" description="C2H2-type" evidence="9">
    <location>
        <begin position="219"/>
        <end position="246"/>
    </location>
</feature>
<dbReference type="GO" id="GO:0008270">
    <property type="term" value="F:zinc ion binding"/>
    <property type="evidence" value="ECO:0007669"/>
    <property type="project" value="UniProtKB-KW"/>
</dbReference>
<evidence type="ECO:0000256" key="3">
    <source>
        <dbReference type="ARBA" id="ARBA00022737"/>
    </source>
</evidence>
<dbReference type="Pfam" id="PF00096">
    <property type="entry name" value="zf-C2H2"/>
    <property type="match status" value="3"/>
</dbReference>
<evidence type="ECO:0000256" key="6">
    <source>
        <dbReference type="ARBA" id="ARBA00023242"/>
    </source>
</evidence>
<sequence>MASHAQSPFVVKRENEGSPSLWTGPASMVEDADGDGDDDGGRGPGASDEEEPADAFAFLAAPGRKFIDMEVWTEEFDEVVVTEEEEEEEEAGAVVKWEFKGRWSPEILRIVVKTEVDDDAPRPEPREAPGRPAEADGSGGGRFTADRNFIEVEVSEDNEEEPNEGRELRRDGRRGAQDPGRAPSGRRERPPPAATNRTGSGRGGSAGAAPPGGGRRRPHACGECGKAFARPSDLEKHSRTHTGERPHACGQCGKAFATRYNLRTHARTHTGEKPYVCGRCGWGFAQNGHLKRHLRRHSRTYTPQ</sequence>
<dbReference type="GO" id="GO:0005634">
    <property type="term" value="C:nucleus"/>
    <property type="evidence" value="ECO:0007669"/>
    <property type="project" value="UniProtKB-SubCell"/>
</dbReference>
<dbReference type="FunFam" id="3.30.160.60:FF:000139">
    <property type="entry name" value="zinc finger protein 1 homolog"/>
    <property type="match status" value="1"/>
</dbReference>
<keyword evidence="2" id="KW-0479">Metal-binding</keyword>
<keyword evidence="5" id="KW-0862">Zinc</keyword>
<dbReference type="SMART" id="SM00355">
    <property type="entry name" value="ZnF_C2H2"/>
    <property type="match status" value="3"/>
</dbReference>
<evidence type="ECO:0000313" key="11">
    <source>
        <dbReference type="RefSeq" id="XP_032837077.1"/>
    </source>
</evidence>
<feature type="region of interest" description="Disordered" evidence="8">
    <location>
        <begin position="1"/>
        <end position="52"/>
    </location>
</feature>
<dbReference type="KEGG" id="pmrn:116958529"/>
<feature type="compositionally biased region" description="Basic and acidic residues" evidence="8">
    <location>
        <begin position="112"/>
        <end position="129"/>
    </location>
</feature>
<dbReference type="SUPFAM" id="SSF57667">
    <property type="entry name" value="beta-beta-alpha zinc fingers"/>
    <property type="match status" value="2"/>
</dbReference>
<name>A0AAJ7ULV1_PETMA</name>
<dbReference type="AlphaFoldDB" id="A0AAJ7ULV1"/>
<feature type="domain" description="C2H2-type" evidence="9">
    <location>
        <begin position="247"/>
        <end position="274"/>
    </location>
</feature>
<dbReference type="PANTHER" id="PTHR23235">
    <property type="entry name" value="KRUEPPEL-LIKE TRANSCRIPTION FACTOR"/>
    <property type="match status" value="1"/>
</dbReference>
<dbReference type="FunFam" id="3.30.160.60:FF:002343">
    <property type="entry name" value="Zinc finger protein 33A"/>
    <property type="match status" value="1"/>
</dbReference>
<dbReference type="InterPro" id="IPR036236">
    <property type="entry name" value="Znf_C2H2_sf"/>
</dbReference>
<dbReference type="PROSITE" id="PS50157">
    <property type="entry name" value="ZINC_FINGER_C2H2_2"/>
    <property type="match status" value="3"/>
</dbReference>
<dbReference type="PANTHER" id="PTHR23235:SF120">
    <property type="entry name" value="KRUPPEL-LIKE FACTOR 15"/>
    <property type="match status" value="1"/>
</dbReference>
<evidence type="ECO:0000256" key="2">
    <source>
        <dbReference type="ARBA" id="ARBA00022723"/>
    </source>
</evidence>
<gene>
    <name evidence="11 12" type="primary">LOC116958529</name>
</gene>
<proteinExistence type="predicted"/>
<accession>A0AAJ7ULV1</accession>
<comment type="subcellular location">
    <subcellularLocation>
        <location evidence="1">Nucleus</location>
    </subcellularLocation>
</comment>
<feature type="compositionally biased region" description="Basic and acidic residues" evidence="8">
    <location>
        <begin position="163"/>
        <end position="176"/>
    </location>
</feature>
<evidence type="ECO:0000256" key="1">
    <source>
        <dbReference type="ARBA" id="ARBA00004123"/>
    </source>
</evidence>
<dbReference type="RefSeq" id="XP_032837077.1">
    <property type="nucleotide sequence ID" value="XM_032981186.1"/>
</dbReference>
<dbReference type="GO" id="GO:0000978">
    <property type="term" value="F:RNA polymerase II cis-regulatory region sequence-specific DNA binding"/>
    <property type="evidence" value="ECO:0007669"/>
    <property type="project" value="TreeGrafter"/>
</dbReference>
<keyword evidence="3" id="KW-0677">Repeat</keyword>
<protein>
    <submittedName>
        <fullName evidence="11 12">Zinc finger protein 697-like</fullName>
    </submittedName>
</protein>
<keyword evidence="4 7" id="KW-0863">Zinc-finger</keyword>
<dbReference type="InterPro" id="IPR013087">
    <property type="entry name" value="Znf_C2H2_type"/>
</dbReference>